<dbReference type="InParanoid" id="D2VYI8"/>
<keyword evidence="3" id="KW-1185">Reference proteome</keyword>
<feature type="compositionally biased region" description="Basic and acidic residues" evidence="1">
    <location>
        <begin position="1"/>
        <end position="15"/>
    </location>
</feature>
<feature type="region of interest" description="Disordered" evidence="1">
    <location>
        <begin position="1"/>
        <end position="29"/>
    </location>
</feature>
<evidence type="ECO:0000256" key="1">
    <source>
        <dbReference type="SAM" id="MobiDB-lite"/>
    </source>
</evidence>
<dbReference type="VEuPathDB" id="AmoebaDB:NAEGRDRAFT_53271"/>
<gene>
    <name evidence="2" type="ORF">NAEGRDRAFT_53271</name>
</gene>
<name>D2VYI8_NAEGR</name>
<protein>
    <submittedName>
        <fullName evidence="2">Predicted protein</fullName>
    </submittedName>
</protein>
<dbReference type="GeneID" id="8858014"/>
<dbReference type="EMBL" id="GG738911">
    <property type="protein sequence ID" value="EFC38119.1"/>
    <property type="molecule type" value="Genomic_DNA"/>
</dbReference>
<evidence type="ECO:0000313" key="3">
    <source>
        <dbReference type="Proteomes" id="UP000006671"/>
    </source>
</evidence>
<proteinExistence type="predicted"/>
<sequence>MKSRLLEETISEHEPKLKKKKIESLHDEENDDSENLTRLVFLDGVENHYTNSMLREKLHTPTITCLEETSLITLKTFKLSEEDYGIPSITIHPTKRWLLAANNKASILIVCLESGNVLYDINHFHGNVIAMHIVENGDGKEILYTISQDYCLMKILLDPDQKFPIMKEVEPVMDADSFTCANLEFIGPRNELMVVNFGKILVFDGDSLVFKYTFIDDDAQYVVRYYPHSDYLLVFGNGHSSEHYVRKYYGPTFAKSEILFSVEQDDRIGMVELMFEMELDKFHVLRYEDGLYLIDKSSHMVIKKIGDDVLMEAYAYDRVSKTIFSCGKEQVYQLELKLDTYSIDKPLGEEICLQLERLGAKLPQVIVRENNVPNVVSFLANMNFGFKQLVEFKGFKDVSVISEFVDCDLKQVVDELKSIDFTIALQNIKPDLEYLSDYLPIDQVHIIGANSISPDDYHLAVLQSDLQQNGKNLTDFPVYLCVPQEFTVKCKLSDFLDTLKPCVSVGLENDYYTKEIKFNLQEMYKSLNNNSLIDPQTLELDSGKLLDVYRNITLSPNFGDLLKVLKKFRKNVVIFNNKEYLLMDLLALAIEKEVFSFHNDIYED</sequence>
<organism evidence="3">
    <name type="scientific">Naegleria gruberi</name>
    <name type="common">Amoeba</name>
    <dbReference type="NCBI Taxonomy" id="5762"/>
    <lineage>
        <taxon>Eukaryota</taxon>
        <taxon>Discoba</taxon>
        <taxon>Heterolobosea</taxon>
        <taxon>Tetramitia</taxon>
        <taxon>Eutetramitia</taxon>
        <taxon>Vahlkampfiidae</taxon>
        <taxon>Naegleria</taxon>
    </lineage>
</organism>
<dbReference type="Proteomes" id="UP000006671">
    <property type="component" value="Unassembled WGS sequence"/>
</dbReference>
<dbReference type="KEGG" id="ngr:NAEGRDRAFT_53271"/>
<evidence type="ECO:0000313" key="2">
    <source>
        <dbReference type="EMBL" id="EFC38119.1"/>
    </source>
</evidence>
<dbReference type="AlphaFoldDB" id="D2VYI8"/>
<accession>D2VYI8</accession>
<reference evidence="2 3" key="1">
    <citation type="journal article" date="2010" name="Cell">
        <title>The genome of Naegleria gruberi illuminates early eukaryotic versatility.</title>
        <authorList>
            <person name="Fritz-Laylin L.K."/>
            <person name="Prochnik S.E."/>
            <person name="Ginger M.L."/>
            <person name="Dacks J.B."/>
            <person name="Carpenter M.L."/>
            <person name="Field M.C."/>
            <person name="Kuo A."/>
            <person name="Paredez A."/>
            <person name="Chapman J."/>
            <person name="Pham J."/>
            <person name="Shu S."/>
            <person name="Neupane R."/>
            <person name="Cipriano M."/>
            <person name="Mancuso J."/>
            <person name="Tu H."/>
            <person name="Salamov A."/>
            <person name="Lindquist E."/>
            <person name="Shapiro H."/>
            <person name="Lucas S."/>
            <person name="Grigoriev I.V."/>
            <person name="Cande W.Z."/>
            <person name="Fulton C."/>
            <person name="Rokhsar D.S."/>
            <person name="Dawson S.C."/>
        </authorList>
    </citation>
    <scope>NUCLEOTIDE SEQUENCE [LARGE SCALE GENOMIC DNA]</scope>
    <source>
        <strain evidence="2 3">NEG-M</strain>
    </source>
</reference>
<dbReference type="RefSeq" id="XP_002670863.1">
    <property type="nucleotide sequence ID" value="XM_002670817.1"/>
</dbReference>
<dbReference type="SUPFAM" id="SSF69322">
    <property type="entry name" value="Tricorn protease domain 2"/>
    <property type="match status" value="1"/>
</dbReference>